<gene>
    <name evidence="3" type="ORF">B6S12_04820</name>
</gene>
<evidence type="ECO:0000313" key="3">
    <source>
        <dbReference type="EMBL" id="PZT48254.1"/>
    </source>
</evidence>
<keyword evidence="2" id="KW-0812">Transmembrane</keyword>
<feature type="transmembrane region" description="Helical" evidence="2">
    <location>
        <begin position="21"/>
        <end position="41"/>
    </location>
</feature>
<keyword evidence="4" id="KW-1185">Reference proteome</keyword>
<dbReference type="EMBL" id="NBIU01000010">
    <property type="protein sequence ID" value="PZT48254.1"/>
    <property type="molecule type" value="Genomic_DNA"/>
</dbReference>
<dbReference type="RefSeq" id="WP_111229684.1">
    <property type="nucleotide sequence ID" value="NZ_NBIU01000010.1"/>
</dbReference>
<proteinExistence type="predicted"/>
<evidence type="ECO:0000313" key="4">
    <source>
        <dbReference type="Proteomes" id="UP000249746"/>
    </source>
</evidence>
<keyword evidence="1" id="KW-0175">Coiled coil</keyword>
<keyword evidence="2" id="KW-0472">Membrane</keyword>
<accession>A0A2W6MUQ6</accession>
<comment type="caution">
    <text evidence="3">The sequence shown here is derived from an EMBL/GenBank/DDBJ whole genome shotgun (WGS) entry which is preliminary data.</text>
</comment>
<protein>
    <submittedName>
        <fullName evidence="3">Uncharacterized protein</fullName>
    </submittedName>
</protein>
<dbReference type="Proteomes" id="UP000249746">
    <property type="component" value="Unassembled WGS sequence"/>
</dbReference>
<dbReference type="AlphaFoldDB" id="A0A2W6MUQ6"/>
<evidence type="ECO:0000256" key="1">
    <source>
        <dbReference type="SAM" id="Coils"/>
    </source>
</evidence>
<sequence length="184" mass="21685">MKKVKFTILEDFLQERTKRELVLLAFLVLVVSAYLSFFIIYPKVRQSYEKTLNNYQSLNARVQELQGKLEFGEELDYAKLKTNLQEIKEKIKDQDEQIQTYKNGYSSLNVLLFELNNRKLSQIAFSFEGRKIVLSGDLAFEELFSFIEEIDRDFNFTQIHSLSVYPSASVLTFYMTLLDLKEEK</sequence>
<keyword evidence="2" id="KW-1133">Transmembrane helix</keyword>
<evidence type="ECO:0000256" key="2">
    <source>
        <dbReference type="SAM" id="Phobius"/>
    </source>
</evidence>
<organism evidence="3 4">
    <name type="scientific">Helicobacter valdiviensis</name>
    <dbReference type="NCBI Taxonomy" id="1458358"/>
    <lineage>
        <taxon>Bacteria</taxon>
        <taxon>Pseudomonadati</taxon>
        <taxon>Campylobacterota</taxon>
        <taxon>Epsilonproteobacteria</taxon>
        <taxon>Campylobacterales</taxon>
        <taxon>Helicobacteraceae</taxon>
        <taxon>Helicobacter</taxon>
    </lineage>
</organism>
<dbReference type="OrthoDB" id="9848495at2"/>
<feature type="coiled-coil region" evidence="1">
    <location>
        <begin position="45"/>
        <end position="104"/>
    </location>
</feature>
<name>A0A2W6MUQ6_9HELI</name>
<reference evidence="3 4" key="1">
    <citation type="submission" date="2017-03" db="EMBL/GenBank/DDBJ databases">
        <title>Genomic and clinical evidence uncovers the enterohepatic species Helicobacter valdiviensis as a potential human intestinal pathogen.</title>
        <authorList>
            <person name="Fresia P."/>
            <person name="Jara R."/>
            <person name="Sierra R."/>
            <person name="Ferres I."/>
            <person name="Greif G."/>
            <person name="Iraola G."/>
            <person name="Collado L."/>
        </authorList>
    </citation>
    <scope>NUCLEOTIDE SEQUENCE [LARGE SCALE GENOMIC DNA]</scope>
    <source>
        <strain evidence="3 4">WBE14</strain>
    </source>
</reference>